<dbReference type="OrthoDB" id="285219at2759"/>
<dbReference type="CDD" id="cd14361">
    <property type="entry name" value="UBA_HYPK"/>
    <property type="match status" value="1"/>
</dbReference>
<name>A0A167RN99_CALVF</name>
<dbReference type="InterPro" id="IPR052617">
    <property type="entry name" value="Huntingtin-int_K"/>
</dbReference>
<evidence type="ECO:0000313" key="2">
    <source>
        <dbReference type="EMBL" id="KZP01097.1"/>
    </source>
</evidence>
<keyword evidence="3" id="KW-1185">Reference proteome</keyword>
<dbReference type="InterPro" id="IPR038922">
    <property type="entry name" value="HYPK_UBA"/>
</dbReference>
<dbReference type="Pfam" id="PF19026">
    <property type="entry name" value="UBA_HYPK"/>
    <property type="match status" value="1"/>
</dbReference>
<dbReference type="Proteomes" id="UP000076738">
    <property type="component" value="Unassembled WGS sequence"/>
</dbReference>
<dbReference type="Gene3D" id="1.10.8.10">
    <property type="entry name" value="DNA helicase RuvA subunit, C-terminal domain"/>
    <property type="match status" value="1"/>
</dbReference>
<dbReference type="InterPro" id="IPR044034">
    <property type="entry name" value="NAC-like_UBA"/>
</dbReference>
<sequence>MSRPQPEVIMSFQDSGFYSQQALISALQAVSTGHAEWKARPKPVQVGADLKLTKEDVELVMSELDYSKAQAEKALRENGGDVQTVFDEYVKPAKLKEGHRY</sequence>
<reference evidence="2 3" key="1">
    <citation type="journal article" date="2016" name="Mol. Biol. Evol.">
        <title>Comparative Genomics of Early-Diverging Mushroom-Forming Fungi Provides Insights into the Origins of Lignocellulose Decay Capabilities.</title>
        <authorList>
            <person name="Nagy L.G."/>
            <person name="Riley R."/>
            <person name="Tritt A."/>
            <person name="Adam C."/>
            <person name="Daum C."/>
            <person name="Floudas D."/>
            <person name="Sun H."/>
            <person name="Yadav J.S."/>
            <person name="Pangilinan J."/>
            <person name="Larsson K.H."/>
            <person name="Matsuura K."/>
            <person name="Barry K."/>
            <person name="Labutti K."/>
            <person name="Kuo R."/>
            <person name="Ohm R.A."/>
            <person name="Bhattacharya S.S."/>
            <person name="Shirouzu T."/>
            <person name="Yoshinaga Y."/>
            <person name="Martin F.M."/>
            <person name="Grigoriev I.V."/>
            <person name="Hibbett D.S."/>
        </authorList>
    </citation>
    <scope>NUCLEOTIDE SEQUENCE [LARGE SCALE GENOMIC DNA]</scope>
    <source>
        <strain evidence="2 3">TUFC12733</strain>
    </source>
</reference>
<dbReference type="GO" id="GO:0050821">
    <property type="term" value="P:protein stabilization"/>
    <property type="evidence" value="ECO:0007669"/>
    <property type="project" value="TreeGrafter"/>
</dbReference>
<protein>
    <recommendedName>
        <fullName evidence="1">Nascent polypeptide-associated complex subunit alpha-like UBA domain-containing protein</fullName>
    </recommendedName>
</protein>
<proteinExistence type="predicted"/>
<feature type="domain" description="Nascent polypeptide-associated complex subunit alpha-like UBA" evidence="1">
    <location>
        <begin position="51"/>
        <end position="86"/>
    </location>
</feature>
<dbReference type="PANTHER" id="PTHR31184">
    <property type="entry name" value="HUNTINGTIN-INTERACTING PROTEIN K FAMILY MEMBER"/>
    <property type="match status" value="1"/>
</dbReference>
<dbReference type="AlphaFoldDB" id="A0A167RN99"/>
<evidence type="ECO:0000313" key="3">
    <source>
        <dbReference type="Proteomes" id="UP000076738"/>
    </source>
</evidence>
<evidence type="ECO:0000259" key="1">
    <source>
        <dbReference type="Pfam" id="PF19026"/>
    </source>
</evidence>
<organism evidence="2 3">
    <name type="scientific">Calocera viscosa (strain TUFC12733)</name>
    <dbReference type="NCBI Taxonomy" id="1330018"/>
    <lineage>
        <taxon>Eukaryota</taxon>
        <taxon>Fungi</taxon>
        <taxon>Dikarya</taxon>
        <taxon>Basidiomycota</taxon>
        <taxon>Agaricomycotina</taxon>
        <taxon>Dacrymycetes</taxon>
        <taxon>Dacrymycetales</taxon>
        <taxon>Dacrymycetaceae</taxon>
        <taxon>Calocera</taxon>
    </lineage>
</organism>
<dbReference type="EMBL" id="KV417267">
    <property type="protein sequence ID" value="KZP01097.1"/>
    <property type="molecule type" value="Genomic_DNA"/>
</dbReference>
<dbReference type="GO" id="GO:0043066">
    <property type="term" value="P:negative regulation of apoptotic process"/>
    <property type="evidence" value="ECO:0007669"/>
    <property type="project" value="TreeGrafter"/>
</dbReference>
<accession>A0A167RN99</accession>
<gene>
    <name evidence="2" type="ORF">CALVIDRAFT_559749</name>
</gene>
<dbReference type="PANTHER" id="PTHR31184:SF2">
    <property type="entry name" value="HUNTINGTIN-INTERACTING PROTEIN K"/>
    <property type="match status" value="1"/>
</dbReference>